<evidence type="ECO:0000256" key="1">
    <source>
        <dbReference type="ARBA" id="ARBA00004651"/>
    </source>
</evidence>
<dbReference type="PANTHER" id="PTHR10010">
    <property type="entry name" value="SOLUTE CARRIER FAMILY 34 SODIUM PHOSPHATE , MEMBER 2-RELATED"/>
    <property type="match status" value="1"/>
</dbReference>
<dbReference type="InterPro" id="IPR038078">
    <property type="entry name" value="PhoU-like_sf"/>
</dbReference>
<dbReference type="Pfam" id="PF02690">
    <property type="entry name" value="Na_Pi_cotrans"/>
    <property type="match status" value="2"/>
</dbReference>
<feature type="transmembrane region" description="Helical" evidence="6">
    <location>
        <begin position="129"/>
        <end position="147"/>
    </location>
</feature>
<dbReference type="AlphaFoldDB" id="A0A1Z5HPU5"/>
<evidence type="ECO:0000256" key="4">
    <source>
        <dbReference type="ARBA" id="ARBA00022989"/>
    </source>
</evidence>
<evidence type="ECO:0000256" key="3">
    <source>
        <dbReference type="ARBA" id="ARBA00022692"/>
    </source>
</evidence>
<dbReference type="GO" id="GO:0044341">
    <property type="term" value="P:sodium-dependent phosphate transport"/>
    <property type="evidence" value="ECO:0007669"/>
    <property type="project" value="InterPro"/>
</dbReference>
<dbReference type="InterPro" id="IPR003841">
    <property type="entry name" value="Na/Pi_transpt"/>
</dbReference>
<dbReference type="RefSeq" id="WP_238134174.1">
    <property type="nucleotide sequence ID" value="NZ_BDGJ01000018.1"/>
</dbReference>
<dbReference type="InterPro" id="IPR026022">
    <property type="entry name" value="PhoU_dom"/>
</dbReference>
<keyword evidence="3 6" id="KW-0812">Transmembrane</keyword>
<reference evidence="9" key="1">
    <citation type="journal article" date="2017" name="Appl. Environ. Microbiol.">
        <title>Genomic analysis of Calderihabitans maritimus KKC1, a thermophilic hydrogenogenic carboxydotrophic bacterium isolated from marine sediment.</title>
        <authorList>
            <person name="Omae K."/>
            <person name="Yoneda Y."/>
            <person name="Fukuyama Y."/>
            <person name="Yoshida T."/>
            <person name="Sako Y."/>
        </authorList>
    </citation>
    <scope>NUCLEOTIDE SEQUENCE [LARGE SCALE GENOMIC DNA]</scope>
    <source>
        <strain evidence="9">KKC1</strain>
    </source>
</reference>
<dbReference type="GO" id="GO:0005886">
    <property type="term" value="C:plasma membrane"/>
    <property type="evidence" value="ECO:0007669"/>
    <property type="project" value="UniProtKB-SubCell"/>
</dbReference>
<keyword evidence="5 6" id="KW-0472">Membrane</keyword>
<feature type="domain" description="PhoU" evidence="7">
    <location>
        <begin position="445"/>
        <end position="530"/>
    </location>
</feature>
<dbReference type="GO" id="GO:0005436">
    <property type="term" value="F:sodium:phosphate symporter activity"/>
    <property type="evidence" value="ECO:0007669"/>
    <property type="project" value="InterPro"/>
</dbReference>
<dbReference type="InterPro" id="IPR004633">
    <property type="entry name" value="NaPi_cotrn-rel/YqeW-like"/>
</dbReference>
<accession>A0A1Z5HPU5</accession>
<dbReference type="Proteomes" id="UP000197032">
    <property type="component" value="Unassembled WGS sequence"/>
</dbReference>
<feature type="transmembrane region" description="Helical" evidence="6">
    <location>
        <begin position="167"/>
        <end position="196"/>
    </location>
</feature>
<feature type="transmembrane region" description="Helical" evidence="6">
    <location>
        <begin position="46"/>
        <end position="70"/>
    </location>
</feature>
<sequence>MKLVFTLLGGLALFIYGMQVMGDGLQKSAGNRMRSILEVLTSIPLVGVLVGTIVTAIIQSSSATTVMVVGFVNAGLMTLKQAVSVIMGANIGTTVTAQLIAFKLSHYIEPLIALGFAFYFFGRKRTHRYIGQVVLGFGILFLGLDIMKDAMAPLREYEGFRIFMANFGRYPLLGVAVGIVMTSLIQSSSATIGILIAMASQGLVSLEAAIPILLGDNIGTCITALLASIGTNLTARRAAFSHVLFNVTGTVIFLLFMPLFLKLVLIISPQDDIARQIANAHTSFNVLNTLLFLPIINIFVKGIIKLIPGEVETIPQGPVYLDPRMLKTPAIALSLATKEIIRMADIAYRNVADAMEGFFQEDAKLLNSVFEREKVIDQLDEAITAYLAQIAQRGMNPALSKRHTGLLHAVNDLERVGDHAVNIAQMAFNRIEDGLPFTEQALSELQEMSELVKDTLAQAIEALKHDNVSAAKQVLRQERKIDEMEKSLRLSHIGRLNCGKCYPGSGVVFLDIISNLERVGDHSHNIAQVVLEED</sequence>
<evidence type="ECO:0000256" key="6">
    <source>
        <dbReference type="SAM" id="Phobius"/>
    </source>
</evidence>
<dbReference type="PANTHER" id="PTHR10010:SF46">
    <property type="entry name" value="SODIUM-DEPENDENT PHOSPHATE TRANSPORT PROTEIN 2B"/>
    <property type="match status" value="1"/>
</dbReference>
<keyword evidence="4 6" id="KW-1133">Transmembrane helix</keyword>
<keyword evidence="9" id="KW-1185">Reference proteome</keyword>
<proteinExistence type="predicted"/>
<dbReference type="NCBIfam" id="TIGR00704">
    <property type="entry name" value="NaPi_cotrn_rel"/>
    <property type="match status" value="1"/>
</dbReference>
<evidence type="ECO:0000256" key="2">
    <source>
        <dbReference type="ARBA" id="ARBA00022475"/>
    </source>
</evidence>
<evidence type="ECO:0000256" key="5">
    <source>
        <dbReference type="ARBA" id="ARBA00023136"/>
    </source>
</evidence>
<dbReference type="Pfam" id="PF01895">
    <property type="entry name" value="PhoU"/>
    <property type="match status" value="2"/>
</dbReference>
<gene>
    <name evidence="8" type="ORF">KKC1_07100</name>
</gene>
<evidence type="ECO:0000313" key="8">
    <source>
        <dbReference type="EMBL" id="GAW91549.1"/>
    </source>
</evidence>
<evidence type="ECO:0000313" key="9">
    <source>
        <dbReference type="Proteomes" id="UP000197032"/>
    </source>
</evidence>
<feature type="domain" description="PhoU" evidence="7">
    <location>
        <begin position="340"/>
        <end position="426"/>
    </location>
</feature>
<comment type="caution">
    <text evidence="8">The sequence shown here is derived from an EMBL/GenBank/DDBJ whole genome shotgun (WGS) entry which is preliminary data.</text>
</comment>
<feature type="transmembrane region" description="Helical" evidence="6">
    <location>
        <begin position="107"/>
        <end position="122"/>
    </location>
</feature>
<keyword evidence="2" id="KW-1003">Cell membrane</keyword>
<dbReference type="Gene3D" id="1.20.58.220">
    <property type="entry name" value="Phosphate transport system protein phou homolog 2, domain 2"/>
    <property type="match status" value="1"/>
</dbReference>
<protein>
    <submittedName>
        <fullName evidence="8">II-like Na/Pi co-transporter</fullName>
    </submittedName>
</protein>
<dbReference type="NCBIfam" id="NF037997">
    <property type="entry name" value="Na_Pi_symport"/>
    <property type="match status" value="1"/>
</dbReference>
<comment type="subcellular location">
    <subcellularLocation>
        <location evidence="1">Cell membrane</location>
        <topology evidence="1">Multi-pass membrane protein</topology>
    </subcellularLocation>
</comment>
<dbReference type="SUPFAM" id="SSF109755">
    <property type="entry name" value="PhoU-like"/>
    <property type="match status" value="1"/>
</dbReference>
<feature type="transmembrane region" description="Helical" evidence="6">
    <location>
        <begin position="243"/>
        <end position="265"/>
    </location>
</feature>
<dbReference type="EMBL" id="BDGJ01000018">
    <property type="protein sequence ID" value="GAW91549.1"/>
    <property type="molecule type" value="Genomic_DNA"/>
</dbReference>
<evidence type="ECO:0000259" key="7">
    <source>
        <dbReference type="Pfam" id="PF01895"/>
    </source>
</evidence>
<organism evidence="8 9">
    <name type="scientific">Calderihabitans maritimus</name>
    <dbReference type="NCBI Taxonomy" id="1246530"/>
    <lineage>
        <taxon>Bacteria</taxon>
        <taxon>Bacillati</taxon>
        <taxon>Bacillota</taxon>
        <taxon>Clostridia</taxon>
        <taxon>Neomoorellales</taxon>
        <taxon>Calderihabitantaceae</taxon>
        <taxon>Calderihabitans</taxon>
    </lineage>
</organism>
<feature type="transmembrane region" description="Helical" evidence="6">
    <location>
        <begin position="286"/>
        <end position="304"/>
    </location>
</feature>
<name>A0A1Z5HPU5_9FIRM</name>